<feature type="region of interest" description="Disordered" evidence="1">
    <location>
        <begin position="1"/>
        <end position="98"/>
    </location>
</feature>
<proteinExistence type="predicted"/>
<feature type="non-terminal residue" evidence="2">
    <location>
        <position position="1"/>
    </location>
</feature>
<feature type="non-terminal residue" evidence="2">
    <location>
        <position position="111"/>
    </location>
</feature>
<evidence type="ECO:0000313" key="2">
    <source>
        <dbReference type="EMBL" id="GAI72852.1"/>
    </source>
</evidence>
<sequence>HEHTNPFTSSIDDHKHGNPNTGSESSHTHPKQTMGAPTTLCTVGEGDVEPVAAPYHEHNLTSSQPGSSHSHSIGDTDGEGGHGHTQGNTGSKTDSISDIRPKYYKLAYIMK</sequence>
<reference evidence="2" key="1">
    <citation type="journal article" date="2014" name="Front. Microbiol.">
        <title>High frequency of phylogenetically diverse reductive dehalogenase-homologous genes in deep subseafloor sedimentary metagenomes.</title>
        <authorList>
            <person name="Kawai M."/>
            <person name="Futagami T."/>
            <person name="Toyoda A."/>
            <person name="Takaki Y."/>
            <person name="Nishi S."/>
            <person name="Hori S."/>
            <person name="Arai W."/>
            <person name="Tsubouchi T."/>
            <person name="Morono Y."/>
            <person name="Uchiyama I."/>
            <person name="Ito T."/>
            <person name="Fujiyama A."/>
            <person name="Inagaki F."/>
            <person name="Takami H."/>
        </authorList>
    </citation>
    <scope>NUCLEOTIDE SEQUENCE</scope>
    <source>
        <strain evidence="2">Expedition CK06-06</strain>
    </source>
</reference>
<accession>X1QW94</accession>
<organism evidence="2">
    <name type="scientific">marine sediment metagenome</name>
    <dbReference type="NCBI Taxonomy" id="412755"/>
    <lineage>
        <taxon>unclassified sequences</taxon>
        <taxon>metagenomes</taxon>
        <taxon>ecological metagenomes</taxon>
    </lineage>
</organism>
<name>X1QW94_9ZZZZ</name>
<comment type="caution">
    <text evidence="2">The sequence shown here is derived from an EMBL/GenBank/DDBJ whole genome shotgun (WGS) entry which is preliminary data.</text>
</comment>
<protein>
    <submittedName>
        <fullName evidence="2">Uncharacterized protein</fullName>
    </submittedName>
</protein>
<dbReference type="EMBL" id="BARW01013882">
    <property type="protein sequence ID" value="GAI72852.1"/>
    <property type="molecule type" value="Genomic_DNA"/>
</dbReference>
<feature type="compositionally biased region" description="Polar residues" evidence="1">
    <location>
        <begin position="1"/>
        <end position="10"/>
    </location>
</feature>
<feature type="compositionally biased region" description="Low complexity" evidence="1">
    <location>
        <begin position="62"/>
        <end position="71"/>
    </location>
</feature>
<gene>
    <name evidence="2" type="ORF">S12H4_25087</name>
</gene>
<evidence type="ECO:0000256" key="1">
    <source>
        <dbReference type="SAM" id="MobiDB-lite"/>
    </source>
</evidence>
<dbReference type="AlphaFoldDB" id="X1QW94"/>